<reference evidence="1" key="2">
    <citation type="submission" date="2020-09" db="EMBL/GenBank/DDBJ databases">
        <authorList>
            <person name="Sun Q."/>
            <person name="Kim S."/>
        </authorList>
    </citation>
    <scope>NUCLEOTIDE SEQUENCE</scope>
    <source>
        <strain evidence="1">KCTC 23310</strain>
    </source>
</reference>
<dbReference type="RefSeq" id="WP_229804832.1">
    <property type="nucleotide sequence ID" value="NZ_BMYJ01000010.1"/>
</dbReference>
<evidence type="ECO:0000313" key="1">
    <source>
        <dbReference type="EMBL" id="GHC63396.1"/>
    </source>
</evidence>
<dbReference type="EMBL" id="BMYJ01000010">
    <property type="protein sequence ID" value="GHC63396.1"/>
    <property type="molecule type" value="Genomic_DNA"/>
</dbReference>
<reference evidence="1" key="1">
    <citation type="journal article" date="2014" name="Int. J. Syst. Evol. Microbiol.">
        <title>Complete genome sequence of Corynebacterium casei LMG S-19264T (=DSM 44701T), isolated from a smear-ripened cheese.</title>
        <authorList>
            <consortium name="US DOE Joint Genome Institute (JGI-PGF)"/>
            <person name="Walter F."/>
            <person name="Albersmeier A."/>
            <person name="Kalinowski J."/>
            <person name="Ruckert C."/>
        </authorList>
    </citation>
    <scope>NUCLEOTIDE SEQUENCE</scope>
    <source>
        <strain evidence="1">KCTC 23310</strain>
    </source>
</reference>
<name>A0A918TU27_9RHOB</name>
<dbReference type="Proteomes" id="UP000638981">
    <property type="component" value="Unassembled WGS sequence"/>
</dbReference>
<keyword evidence="2" id="KW-1185">Reference proteome</keyword>
<dbReference type="InterPro" id="IPR011727">
    <property type="entry name" value="CHP02117"/>
</dbReference>
<dbReference type="Pfam" id="PF09601">
    <property type="entry name" value="DUF2459"/>
    <property type="match status" value="1"/>
</dbReference>
<protein>
    <recommendedName>
        <fullName evidence="3">DUF2459 domain-containing protein</fullName>
    </recommendedName>
</protein>
<organism evidence="1 2">
    <name type="scientific">Neogemmobacter tilapiae</name>
    <dbReference type="NCBI Taxonomy" id="875041"/>
    <lineage>
        <taxon>Bacteria</taxon>
        <taxon>Pseudomonadati</taxon>
        <taxon>Pseudomonadota</taxon>
        <taxon>Alphaproteobacteria</taxon>
        <taxon>Rhodobacterales</taxon>
        <taxon>Paracoccaceae</taxon>
        <taxon>Neogemmobacter</taxon>
    </lineage>
</organism>
<evidence type="ECO:0008006" key="3">
    <source>
        <dbReference type="Google" id="ProtNLM"/>
    </source>
</evidence>
<proteinExistence type="predicted"/>
<sequence length="213" mass="22602">MAALLGLLALWLFAAVLGALIGNGASPDAGLPKDQRIGLLVGGIHTDILLPLTAETRAAFAFAESAGVPVLDPGAEWLIVGWGSKALYTATGTYADMRADTVWTAATGDAAVIRLDVAGRIEDFSNILLVPVNADQMGALRSAVLAEFTAREALPEAGFTWSDAFFPAKGHFSALNTCNVWMARMMKAGDIPYGIWTPAPFAVRLAHRWHKKP</sequence>
<gene>
    <name evidence="1" type="ORF">GCM10007315_29560</name>
</gene>
<dbReference type="AlphaFoldDB" id="A0A918TU27"/>
<evidence type="ECO:0000313" key="2">
    <source>
        <dbReference type="Proteomes" id="UP000638981"/>
    </source>
</evidence>
<comment type="caution">
    <text evidence="1">The sequence shown here is derived from an EMBL/GenBank/DDBJ whole genome shotgun (WGS) entry which is preliminary data.</text>
</comment>
<accession>A0A918TU27</accession>